<dbReference type="PANTHER" id="PTHR33395">
    <property type="entry name" value="TRANSCRIPTASE, PUTATIVE-RELATED-RELATED"/>
    <property type="match status" value="1"/>
</dbReference>
<sequence>MGDFNHPNICWRDNTAGHKQSRRFLERVDDNFLLQVIKELTRRGAMLDLVLTNKKGLVENVKLKGSLGCSDHEMVEFKILQAARRAHSKLTTLNFRRADFGDLLFRDLLGRVPWEGTLPCPRGKRGPRKLVSIQESPPPSSGVIYHNKEEVRHKCQEACMDEQGVPGQT</sequence>
<reference evidence="2" key="1">
    <citation type="submission" date="2017-11" db="EMBL/GenBank/DDBJ databases">
        <authorList>
            <person name="Lima N.C."/>
            <person name="Parody-Merino A.M."/>
            <person name="Battley P.F."/>
            <person name="Fidler A.E."/>
            <person name="Prosdocimi F."/>
        </authorList>
    </citation>
    <scope>NUCLEOTIDE SEQUENCE [LARGE SCALE GENOMIC DNA]</scope>
</reference>
<dbReference type="Gene3D" id="3.60.10.10">
    <property type="entry name" value="Endonuclease/exonuclease/phosphatase"/>
    <property type="match status" value="1"/>
</dbReference>
<dbReference type="GO" id="GO:0007508">
    <property type="term" value="P:larval heart development"/>
    <property type="evidence" value="ECO:0007669"/>
    <property type="project" value="TreeGrafter"/>
</dbReference>
<dbReference type="PANTHER" id="PTHR33395:SF22">
    <property type="entry name" value="REVERSE TRANSCRIPTASE DOMAIN-CONTAINING PROTEIN"/>
    <property type="match status" value="1"/>
</dbReference>
<keyword evidence="2" id="KW-1185">Reference proteome</keyword>
<gene>
    <name evidence="1" type="ORF">llap_17647</name>
</gene>
<dbReference type="OrthoDB" id="6152956at2759"/>
<dbReference type="InterPro" id="IPR036691">
    <property type="entry name" value="Endo/exonu/phosph_ase_sf"/>
</dbReference>
<dbReference type="EMBL" id="KZ511876">
    <property type="protein sequence ID" value="PKU32048.1"/>
    <property type="molecule type" value="Genomic_DNA"/>
</dbReference>
<evidence type="ECO:0000313" key="1">
    <source>
        <dbReference type="EMBL" id="PKU32048.1"/>
    </source>
</evidence>
<name>A0A2I0TE16_LIMLA</name>
<evidence type="ECO:0000313" key="2">
    <source>
        <dbReference type="Proteomes" id="UP000233556"/>
    </source>
</evidence>
<proteinExistence type="predicted"/>
<organism evidence="1 2">
    <name type="scientific">Limosa lapponica baueri</name>
    <dbReference type="NCBI Taxonomy" id="1758121"/>
    <lineage>
        <taxon>Eukaryota</taxon>
        <taxon>Metazoa</taxon>
        <taxon>Chordata</taxon>
        <taxon>Craniata</taxon>
        <taxon>Vertebrata</taxon>
        <taxon>Euteleostomi</taxon>
        <taxon>Archelosauria</taxon>
        <taxon>Archosauria</taxon>
        <taxon>Dinosauria</taxon>
        <taxon>Saurischia</taxon>
        <taxon>Theropoda</taxon>
        <taxon>Coelurosauria</taxon>
        <taxon>Aves</taxon>
        <taxon>Neognathae</taxon>
        <taxon>Neoaves</taxon>
        <taxon>Charadriiformes</taxon>
        <taxon>Scolopacidae</taxon>
        <taxon>Limosa</taxon>
    </lineage>
</organism>
<accession>A0A2I0TE16</accession>
<dbReference type="GO" id="GO:0061343">
    <property type="term" value="P:cell adhesion involved in heart morphogenesis"/>
    <property type="evidence" value="ECO:0007669"/>
    <property type="project" value="TreeGrafter"/>
</dbReference>
<protein>
    <submittedName>
        <fullName evidence="1">Dtw domain-containing protein 2</fullName>
    </submittedName>
</protein>
<reference evidence="2" key="2">
    <citation type="submission" date="2017-12" db="EMBL/GenBank/DDBJ databases">
        <title>Genome sequence of the Bar-tailed Godwit (Limosa lapponica baueri).</title>
        <authorList>
            <person name="Lima N.C.B."/>
            <person name="Parody-Merino A.M."/>
            <person name="Battley P.F."/>
            <person name="Fidler A.E."/>
            <person name="Prosdocimi F."/>
        </authorList>
    </citation>
    <scope>NUCLEOTIDE SEQUENCE [LARGE SCALE GENOMIC DNA]</scope>
</reference>
<dbReference type="GO" id="GO:0031012">
    <property type="term" value="C:extracellular matrix"/>
    <property type="evidence" value="ECO:0007669"/>
    <property type="project" value="TreeGrafter"/>
</dbReference>
<dbReference type="Proteomes" id="UP000233556">
    <property type="component" value="Unassembled WGS sequence"/>
</dbReference>
<dbReference type="AlphaFoldDB" id="A0A2I0TE16"/>